<dbReference type="InterPro" id="IPR051816">
    <property type="entry name" value="Glycosyl_Hydrolase_31"/>
</dbReference>
<reference evidence="7 8" key="1">
    <citation type="journal article" date="2018" name="Nat. Biotechnol.">
        <title>A standardized bacterial taxonomy based on genome phylogeny substantially revises the tree of life.</title>
        <authorList>
            <person name="Parks D.H."/>
            <person name="Chuvochina M."/>
            <person name="Waite D.W."/>
            <person name="Rinke C."/>
            <person name="Skarshewski A."/>
            <person name="Chaumeil P.A."/>
            <person name="Hugenholtz P."/>
        </authorList>
    </citation>
    <scope>NUCLEOTIDE SEQUENCE [LARGE SCALE GENOMIC DNA]</scope>
    <source>
        <strain evidence="7">UBA9359</strain>
    </source>
</reference>
<evidence type="ECO:0000259" key="5">
    <source>
        <dbReference type="Pfam" id="PF17137"/>
    </source>
</evidence>
<dbReference type="GO" id="GO:0030246">
    <property type="term" value="F:carbohydrate binding"/>
    <property type="evidence" value="ECO:0007669"/>
    <property type="project" value="InterPro"/>
</dbReference>
<dbReference type="Gene3D" id="2.60.40.1180">
    <property type="entry name" value="Golgi alpha-mannosidase II"/>
    <property type="match status" value="2"/>
</dbReference>
<dbReference type="SUPFAM" id="SSF51011">
    <property type="entry name" value="Glycosyl hydrolase domain"/>
    <property type="match status" value="1"/>
</dbReference>
<dbReference type="Proteomes" id="UP000264330">
    <property type="component" value="Unassembled WGS sequence"/>
</dbReference>
<evidence type="ECO:0000259" key="6">
    <source>
        <dbReference type="Pfam" id="PF21365"/>
    </source>
</evidence>
<dbReference type="InterPro" id="IPR000322">
    <property type="entry name" value="Glyco_hydro_31_TIM"/>
</dbReference>
<dbReference type="GO" id="GO:0005975">
    <property type="term" value="P:carbohydrate metabolic process"/>
    <property type="evidence" value="ECO:0007669"/>
    <property type="project" value="InterPro"/>
</dbReference>
<feature type="domain" description="Glycosyl hydrolase family 31 C-terminal" evidence="6">
    <location>
        <begin position="587"/>
        <end position="683"/>
    </location>
</feature>
<dbReference type="SUPFAM" id="SSF74650">
    <property type="entry name" value="Galactose mutarotase-like"/>
    <property type="match status" value="1"/>
</dbReference>
<dbReference type="GO" id="GO:0004553">
    <property type="term" value="F:hydrolase activity, hydrolyzing O-glycosyl compounds"/>
    <property type="evidence" value="ECO:0007669"/>
    <property type="project" value="InterPro"/>
</dbReference>
<evidence type="ECO:0000259" key="4">
    <source>
        <dbReference type="Pfam" id="PF13802"/>
    </source>
</evidence>
<name>A0A3D5J1R8_9FLAO</name>
<dbReference type="PANTHER" id="PTHR43863">
    <property type="entry name" value="HYDROLASE, PUTATIVE (AFU_ORTHOLOGUE AFUA_1G03140)-RELATED"/>
    <property type="match status" value="1"/>
</dbReference>
<dbReference type="CDD" id="cd14752">
    <property type="entry name" value="GH31_N"/>
    <property type="match status" value="1"/>
</dbReference>
<feature type="domain" description="Glycoside hydrolase family 31 N-terminal" evidence="4">
    <location>
        <begin position="37"/>
        <end position="196"/>
    </location>
</feature>
<dbReference type="AlphaFoldDB" id="A0A3D5J1R8"/>
<dbReference type="InterPro" id="IPR033403">
    <property type="entry name" value="DUF5110"/>
</dbReference>
<sequence length="788" mass="91580">MGIACIAFTFTSLAFNNDPNYEKTKLGIKLSLENANLEIQFYTSSMVRVIKTPKNSSYEKKSLSVVLEPKKTSFKIEEKKNELLLRSEKLEIAINTETGNIRYNSPDHSLLLKEKTGDPLFTPFKDVDQDTYTVSQSFNLDPKETIYGLGILQNGKMSQRNLEVKMIQANREDYIPFFQSVKGYGLFWDNYSPTRFSDDTSATSFTSEVGDGIDYYFMYGGNADSVIAHMRQLTGQAPMFPLWTYGYWQSKERYKSQEETVGVVKKYRDLGVPLDGIIQDWQYWGDNYHWNAMEFLNEEFPNPQKMVDDIHALNAHIIISIWSSFGPKTQPYKELEKDNMLFNFSTWPQSGKSDWPPNMDYPSGVRVYDPYNPKARDIYWKYLKKGLFSLGIDGWWMDSTEPDHLDITPKDFDEKTYLGSFRKVRNAFPLMTVGGVYKHMREATSDKRVFILTRSAFAGQQRYAANTWSGDTEASWKTLKDQISSGLNFSLTGIPYWNSDIGGFFIWEFKDKLDDPEYRELYARWLQFATFTPMMRSHGADAPREIYQFGKKGEPVYDALEKYINLRYSLLPYIYSEAWQITNQQSSLMRALVMDFPNDEKVLDLNDQYMFGHSFLVAPVLKSMYTEDKKENFQQDGYRQVYLPKGTEWFDYWTGERFSGGQTIDKKAPIDILPLYVKAGSIVPVGPKVDYAEQKDWSNLKINIYPGADAEFTLYEDENDNYNYEKGAYSEIKFVWDNNKQQLTIEKRQGKFEGMIKNRSFQLHKETAETTKTTKKITYKGDKMVIAF</sequence>
<dbReference type="InterPro" id="IPR013780">
    <property type="entry name" value="Glyco_hydro_b"/>
</dbReference>
<dbReference type="Pfam" id="PF21365">
    <property type="entry name" value="Glyco_hydro_31_3rd"/>
    <property type="match status" value="1"/>
</dbReference>
<keyword evidence="2" id="KW-0378">Hydrolase</keyword>
<dbReference type="CDD" id="cd06591">
    <property type="entry name" value="GH31_xylosidase_XylS"/>
    <property type="match status" value="1"/>
</dbReference>
<comment type="similarity">
    <text evidence="1 2">Belongs to the glycosyl hydrolase 31 family.</text>
</comment>
<keyword evidence="2" id="KW-0326">Glycosidase</keyword>
<evidence type="ECO:0000313" key="7">
    <source>
        <dbReference type="EMBL" id="HCV81260.1"/>
    </source>
</evidence>
<dbReference type="PANTHER" id="PTHR43863:SF2">
    <property type="entry name" value="MALTASE-GLUCOAMYLASE"/>
    <property type="match status" value="1"/>
</dbReference>
<organism evidence="7 8">
    <name type="scientific">Zunongwangia profunda</name>
    <dbReference type="NCBI Taxonomy" id="398743"/>
    <lineage>
        <taxon>Bacteria</taxon>
        <taxon>Pseudomonadati</taxon>
        <taxon>Bacteroidota</taxon>
        <taxon>Flavobacteriia</taxon>
        <taxon>Flavobacteriales</taxon>
        <taxon>Flavobacteriaceae</taxon>
        <taxon>Zunongwangia</taxon>
    </lineage>
</organism>
<comment type="caution">
    <text evidence="7">The sequence shown here is derived from an EMBL/GenBank/DDBJ whole genome shotgun (WGS) entry which is preliminary data.</text>
</comment>
<evidence type="ECO:0000259" key="3">
    <source>
        <dbReference type="Pfam" id="PF01055"/>
    </source>
</evidence>
<dbReference type="SUPFAM" id="SSF51445">
    <property type="entry name" value="(Trans)glycosidases"/>
    <property type="match status" value="1"/>
</dbReference>
<dbReference type="EMBL" id="DPMF01000224">
    <property type="protein sequence ID" value="HCV81260.1"/>
    <property type="molecule type" value="Genomic_DNA"/>
</dbReference>
<evidence type="ECO:0000256" key="1">
    <source>
        <dbReference type="ARBA" id="ARBA00007806"/>
    </source>
</evidence>
<dbReference type="Pfam" id="PF17137">
    <property type="entry name" value="DUF5110"/>
    <property type="match status" value="1"/>
</dbReference>
<dbReference type="Pfam" id="PF01055">
    <property type="entry name" value="Glyco_hydro_31_2nd"/>
    <property type="match status" value="1"/>
</dbReference>
<dbReference type="InterPro" id="IPR025887">
    <property type="entry name" value="Glyco_hydro_31_N_dom"/>
</dbReference>
<accession>A0A3D5J1R8</accession>
<protein>
    <submittedName>
        <fullName evidence="7">Xylosidase</fullName>
    </submittedName>
</protein>
<feature type="domain" description="Glycoside hydrolase family 31 TIM barrel" evidence="3">
    <location>
        <begin position="238"/>
        <end position="576"/>
    </location>
</feature>
<dbReference type="InterPro" id="IPR011013">
    <property type="entry name" value="Gal_mutarotase_sf_dom"/>
</dbReference>
<dbReference type="Pfam" id="PF13802">
    <property type="entry name" value="Gal_mutarotas_2"/>
    <property type="match status" value="1"/>
</dbReference>
<dbReference type="InterPro" id="IPR048395">
    <property type="entry name" value="Glyco_hydro_31_C"/>
</dbReference>
<dbReference type="InterPro" id="IPR017853">
    <property type="entry name" value="GH"/>
</dbReference>
<evidence type="ECO:0000313" key="8">
    <source>
        <dbReference type="Proteomes" id="UP000264330"/>
    </source>
</evidence>
<evidence type="ECO:0000256" key="2">
    <source>
        <dbReference type="RuleBase" id="RU361185"/>
    </source>
</evidence>
<gene>
    <name evidence="7" type="ORF">DGQ38_09440</name>
</gene>
<dbReference type="Gene3D" id="3.20.20.80">
    <property type="entry name" value="Glycosidases"/>
    <property type="match status" value="1"/>
</dbReference>
<feature type="domain" description="DUF5110" evidence="5">
    <location>
        <begin position="699"/>
        <end position="763"/>
    </location>
</feature>
<proteinExistence type="inferred from homology"/>
<dbReference type="Gene3D" id="2.60.40.1760">
    <property type="entry name" value="glycosyl hydrolase (family 31)"/>
    <property type="match status" value="1"/>
</dbReference>